<feature type="region of interest" description="Disordered" evidence="1">
    <location>
        <begin position="27"/>
        <end position="260"/>
    </location>
</feature>
<feature type="region of interest" description="Disordered" evidence="1">
    <location>
        <begin position="1103"/>
        <end position="1127"/>
    </location>
</feature>
<feature type="region of interest" description="Disordered" evidence="1">
    <location>
        <begin position="357"/>
        <end position="574"/>
    </location>
</feature>
<protein>
    <submittedName>
        <fullName evidence="2">Uncharacterized protein</fullName>
    </submittedName>
</protein>
<feature type="region of interest" description="Disordered" evidence="1">
    <location>
        <begin position="933"/>
        <end position="952"/>
    </location>
</feature>
<feature type="compositionally biased region" description="Basic residues" evidence="1">
    <location>
        <begin position="496"/>
        <end position="505"/>
    </location>
</feature>
<feature type="region of interest" description="Disordered" evidence="1">
    <location>
        <begin position="601"/>
        <end position="631"/>
    </location>
</feature>
<keyword evidence="3" id="KW-1185">Reference proteome</keyword>
<feature type="region of interest" description="Disordered" evidence="1">
    <location>
        <begin position="1274"/>
        <end position="1302"/>
    </location>
</feature>
<feature type="compositionally biased region" description="Basic and acidic residues" evidence="1">
    <location>
        <begin position="1117"/>
        <end position="1127"/>
    </location>
</feature>
<feature type="compositionally biased region" description="Low complexity" evidence="1">
    <location>
        <begin position="465"/>
        <end position="495"/>
    </location>
</feature>
<feature type="compositionally biased region" description="Basic residues" evidence="1">
    <location>
        <begin position="560"/>
        <end position="569"/>
    </location>
</feature>
<dbReference type="STRING" id="329046.A0A1Y2C8E5"/>
<feature type="compositionally biased region" description="Basic residues" evidence="1">
    <location>
        <begin position="824"/>
        <end position="835"/>
    </location>
</feature>
<evidence type="ECO:0000256" key="1">
    <source>
        <dbReference type="SAM" id="MobiDB-lite"/>
    </source>
</evidence>
<feature type="compositionally biased region" description="Polar residues" evidence="1">
    <location>
        <begin position="100"/>
        <end position="124"/>
    </location>
</feature>
<sequence>MSDDTAELHNVWWRVYDDLVKQWVKEDEEQKRIADISKPKATTSKSQESGKFKNEHSSRNDGGSSSNEANAEYYPYYEDKSRGFVGGDGSAPPLPHRFGHSSSSNNDYHQTSSIHSNLQNTSSHEQQRYSHPQHHHYQHQNQGDYNNQHHHRSNENNDQNRGQKHVHENSNQTYFKQPRSEDSFNHQGGQWKAENHSSGDKYTMNDSNNHQHQHHQVDNRNGGHAENWMEGYQAQENRNASNTDHQDSSHHDHQHNEQQNLGNNRFDHYYERVWNQHLVHNEPKSNNQNHGYQQHNNYQPEYYHWEQPRNENVSTFDDLLPVQSNYHQHQQHMPPIPYYTESNPIQVTHSYDNWYKQSSEPEKRSGSHQSYDSWYHSPPKEHHSHQSQQYEHHEQHHHDHQHQPHHHQNHHHSSYNAHQQHHANYEYHNNQQHSDHRNAQGHNHSHQHQNDSHEHQHQHHHQNHQPEQWNHNNQQHSHGSEQQYQQHHSSQNLNHNHIHHQHRHHDSQPYHQQHQQHHQHEQHQTQHHFENHHNPEHHQHHVPNQSTGSFNQDQTTSHSQQHHHNHHHHGNQEFGNVPKFVAASAVAAELTADFPADVIPKQHQSYGSESEERSSDYESITDDQNSSDFFEKDETAPYLFDDEDETSAGIPQEFKTSRYEWNWSEATPPSLSKRTSRARMDSVSSLTGAGLVGDAQVFYVVVPKDADAFDELMGATVNSRELARVDKNGIPLALKARLGKLGEIEVAASNVMMTVMNTSTLCNILSVTVYSDSAKSSRASTPAAIGSRRRMSDATIRSITSVTPTAGPSTPVLASSLIVAEKTPKKRRRSKKKKSVGSISQSTGKQSIQSTVETSSAITAVNQDTVQSKSGLARLSYANLVSSKDLVSSPSQELPEKILSSPSRSKAEKDIVQVMSSAETPISTMSVVSNNIESTTKKPSVSKSKKGSDKLEVADKDGAKVTKADQSVILMPEAIPQTQNVADAVSIVKDASEPIFKEEESPKTPTVASLAKSYASMVALSASKAKSGSTSPQESTGSLSELTESLKQARLSKAKEVAKIVQIHVSHPDLVPGAVKKDVSEDSSVGSLIHKFEDAIAAEGDDHTIPAPKLVSPPPGREIKSSGEKKSFASVVMEKPATVPSGTRFVVPRGESSKLMESPSNFPLAKYLGGAVVPEFPRFQPFELERAKNVSVPVSPKVATGNGSVASKKKSLDEIVIGGDKKRRSLTPNIGATANRNFGAVFNQKSVESGDADLSSSSTRVEFSPLRGVGTAGIQFAPPSVDRNSRNASSVDETDCDTGSMGKIEVVNAQQLEISSAKRAALGSSKSSRI</sequence>
<dbReference type="OrthoDB" id="10674901at2759"/>
<comment type="caution">
    <text evidence="2">The sequence shown here is derived from an EMBL/GenBank/DDBJ whole genome shotgun (WGS) entry which is preliminary data.</text>
</comment>
<reference evidence="2 3" key="1">
    <citation type="submission" date="2016-07" db="EMBL/GenBank/DDBJ databases">
        <title>Pervasive Adenine N6-methylation of Active Genes in Fungi.</title>
        <authorList>
            <consortium name="DOE Joint Genome Institute"/>
            <person name="Mondo S.J."/>
            <person name="Dannebaum R.O."/>
            <person name="Kuo R.C."/>
            <person name="Labutti K."/>
            <person name="Haridas S."/>
            <person name="Kuo A."/>
            <person name="Salamov A."/>
            <person name="Ahrendt S.R."/>
            <person name="Lipzen A."/>
            <person name="Sullivan W."/>
            <person name="Andreopoulos W.B."/>
            <person name="Clum A."/>
            <person name="Lindquist E."/>
            <person name="Daum C."/>
            <person name="Ramamoorthy G.K."/>
            <person name="Gryganskyi A."/>
            <person name="Culley D."/>
            <person name="Magnuson J.K."/>
            <person name="James T.Y."/>
            <person name="O'Malley M.A."/>
            <person name="Stajich J.E."/>
            <person name="Spatafora J.W."/>
            <person name="Visel A."/>
            <person name="Grigoriev I.V."/>
        </authorList>
    </citation>
    <scope>NUCLEOTIDE SEQUENCE [LARGE SCALE GENOMIC DNA]</scope>
    <source>
        <strain evidence="2 3">JEL800</strain>
    </source>
</reference>
<evidence type="ECO:0000313" key="3">
    <source>
        <dbReference type="Proteomes" id="UP000193642"/>
    </source>
</evidence>
<feature type="compositionally biased region" description="Basic and acidic residues" evidence="1">
    <location>
        <begin position="48"/>
        <end position="59"/>
    </location>
</feature>
<feature type="compositionally biased region" description="Low complexity" evidence="1">
    <location>
        <begin position="67"/>
        <end position="76"/>
    </location>
</feature>
<proteinExistence type="predicted"/>
<feature type="compositionally biased region" description="Basic and acidic residues" evidence="1">
    <location>
        <begin position="244"/>
        <end position="256"/>
    </location>
</feature>
<dbReference type="Proteomes" id="UP000193642">
    <property type="component" value="Unassembled WGS sequence"/>
</dbReference>
<evidence type="ECO:0000313" key="2">
    <source>
        <dbReference type="EMBL" id="ORY42585.1"/>
    </source>
</evidence>
<feature type="compositionally biased region" description="Basic and acidic residues" evidence="1">
    <location>
        <begin position="27"/>
        <end position="38"/>
    </location>
</feature>
<gene>
    <name evidence="2" type="ORF">BCR33DRAFT_299389</name>
</gene>
<organism evidence="2 3">
    <name type="scientific">Rhizoclosmatium globosum</name>
    <dbReference type="NCBI Taxonomy" id="329046"/>
    <lineage>
        <taxon>Eukaryota</taxon>
        <taxon>Fungi</taxon>
        <taxon>Fungi incertae sedis</taxon>
        <taxon>Chytridiomycota</taxon>
        <taxon>Chytridiomycota incertae sedis</taxon>
        <taxon>Chytridiomycetes</taxon>
        <taxon>Chytridiales</taxon>
        <taxon>Chytriomycetaceae</taxon>
        <taxon>Rhizoclosmatium</taxon>
    </lineage>
</organism>
<feature type="compositionally biased region" description="Polar residues" evidence="1">
    <location>
        <begin position="837"/>
        <end position="852"/>
    </location>
</feature>
<name>A0A1Y2C8E5_9FUNG</name>
<dbReference type="EMBL" id="MCGO01000028">
    <property type="protein sequence ID" value="ORY42585.1"/>
    <property type="molecule type" value="Genomic_DNA"/>
</dbReference>
<feature type="compositionally biased region" description="Basic and acidic residues" evidence="1">
    <location>
        <begin position="518"/>
        <end position="537"/>
    </location>
</feature>
<feature type="compositionally biased region" description="Basic residues" evidence="1">
    <location>
        <begin position="398"/>
        <end position="413"/>
    </location>
</feature>
<feature type="region of interest" description="Disordered" evidence="1">
    <location>
        <begin position="817"/>
        <end position="852"/>
    </location>
</feature>
<accession>A0A1Y2C8E5</accession>